<dbReference type="FunFam" id="1.20.5.110:FF:000002">
    <property type="entry name" value="Vesicle transport through interaction with t-SNAREsB"/>
    <property type="match status" value="1"/>
</dbReference>
<dbReference type="AlphaFoldDB" id="A0A1C1C6P7"/>
<evidence type="ECO:0000256" key="8">
    <source>
        <dbReference type="ARBA" id="ARBA00023136"/>
    </source>
</evidence>
<sequence length="229" mass="25945">MSNPLDTDAGSELFSTYEAELKLVQADVNQKLDQIPELAGEEKKAAIRGAERAIDEAKELLDQMNLEKSNIPTSQRSKVNSRFRNHQSDIDALSRKLKSLADSDRKQLFGDRYTDDPESGPRDLQLEQRQQLLSGTERLGRSSDRLRESQRIALETEQIGASTLADLHQQRNVIENTHRNLLQSEGYVDRSVKTLRGMARRMATNRIITIAIITVLVLLIIGVIYSKFR</sequence>
<dbReference type="CDD" id="cd15862">
    <property type="entry name" value="SNARE_Vti1"/>
    <property type="match status" value="1"/>
</dbReference>
<organism evidence="12 13">
    <name type="scientific">Cladophialophora carrionii</name>
    <dbReference type="NCBI Taxonomy" id="86049"/>
    <lineage>
        <taxon>Eukaryota</taxon>
        <taxon>Fungi</taxon>
        <taxon>Dikarya</taxon>
        <taxon>Ascomycota</taxon>
        <taxon>Pezizomycotina</taxon>
        <taxon>Eurotiomycetes</taxon>
        <taxon>Chaetothyriomycetidae</taxon>
        <taxon>Chaetothyriales</taxon>
        <taxon>Herpotrichiellaceae</taxon>
        <taxon>Cladophialophora</taxon>
    </lineage>
</organism>
<comment type="subcellular location">
    <subcellularLocation>
        <location evidence="1">Membrane</location>
        <topology evidence="1">Single-pass type IV membrane protein</topology>
    </subcellularLocation>
</comment>
<dbReference type="GO" id="GO:0005789">
    <property type="term" value="C:endoplasmic reticulum membrane"/>
    <property type="evidence" value="ECO:0007669"/>
    <property type="project" value="TreeGrafter"/>
</dbReference>
<feature type="transmembrane region" description="Helical" evidence="10">
    <location>
        <begin position="203"/>
        <end position="225"/>
    </location>
</feature>
<comment type="similarity">
    <text evidence="2">Belongs to the VTI1 family.</text>
</comment>
<evidence type="ECO:0000313" key="13">
    <source>
        <dbReference type="Proteomes" id="UP000094526"/>
    </source>
</evidence>
<evidence type="ECO:0000256" key="10">
    <source>
        <dbReference type="SAM" id="Phobius"/>
    </source>
</evidence>
<keyword evidence="6 10" id="KW-1133">Transmembrane helix</keyword>
<keyword evidence="3" id="KW-0813">Transport</keyword>
<dbReference type="VEuPathDB" id="FungiDB:CLCR_00696"/>
<dbReference type="Gene3D" id="1.20.58.400">
    <property type="entry name" value="t-snare proteins"/>
    <property type="match status" value="1"/>
</dbReference>
<evidence type="ECO:0000256" key="5">
    <source>
        <dbReference type="ARBA" id="ARBA00022927"/>
    </source>
</evidence>
<dbReference type="STRING" id="86049.A0A1C1C6P7"/>
<dbReference type="GO" id="GO:0016236">
    <property type="term" value="P:macroautophagy"/>
    <property type="evidence" value="ECO:0007669"/>
    <property type="project" value="EnsemblFungi"/>
</dbReference>
<keyword evidence="13" id="KW-1185">Reference proteome</keyword>
<dbReference type="OrthoDB" id="430637at2759"/>
<evidence type="ECO:0000256" key="6">
    <source>
        <dbReference type="ARBA" id="ARBA00022989"/>
    </source>
</evidence>
<dbReference type="GO" id="GO:0005774">
    <property type="term" value="C:vacuolar membrane"/>
    <property type="evidence" value="ECO:0007669"/>
    <property type="project" value="EnsemblFungi"/>
</dbReference>
<dbReference type="PANTHER" id="PTHR21230:SF26">
    <property type="entry name" value="VESICLE TRANSPORT THROUGH INTERACTION WITH T-SNARES HOMOLOG 1A"/>
    <property type="match status" value="1"/>
</dbReference>
<dbReference type="GO" id="GO:0006886">
    <property type="term" value="P:intracellular protein transport"/>
    <property type="evidence" value="ECO:0007669"/>
    <property type="project" value="InterPro"/>
</dbReference>
<feature type="region of interest" description="Disordered" evidence="9">
    <location>
        <begin position="65"/>
        <end position="87"/>
    </location>
</feature>
<dbReference type="GO" id="GO:0006891">
    <property type="term" value="P:intra-Golgi vesicle-mediated transport"/>
    <property type="evidence" value="ECO:0007669"/>
    <property type="project" value="EnsemblFungi"/>
</dbReference>
<dbReference type="VEuPathDB" id="FungiDB:G647_01138"/>
<dbReference type="GO" id="GO:0000139">
    <property type="term" value="C:Golgi membrane"/>
    <property type="evidence" value="ECO:0007669"/>
    <property type="project" value="EnsemblFungi"/>
</dbReference>
<feature type="compositionally biased region" description="Polar residues" evidence="9">
    <location>
        <begin position="66"/>
        <end position="78"/>
    </location>
</feature>
<dbReference type="GO" id="GO:0031201">
    <property type="term" value="C:SNARE complex"/>
    <property type="evidence" value="ECO:0007669"/>
    <property type="project" value="EnsemblFungi"/>
</dbReference>
<name>A0A1C1C6P7_9EURO</name>
<evidence type="ECO:0000259" key="11">
    <source>
        <dbReference type="SMART" id="SM00397"/>
    </source>
</evidence>
<dbReference type="GO" id="GO:0005829">
    <property type="term" value="C:cytosol"/>
    <property type="evidence" value="ECO:0007669"/>
    <property type="project" value="GOC"/>
</dbReference>
<evidence type="ECO:0000256" key="9">
    <source>
        <dbReference type="SAM" id="MobiDB-lite"/>
    </source>
</evidence>
<keyword evidence="7" id="KW-0175">Coiled coil</keyword>
<dbReference type="GO" id="GO:0042147">
    <property type="term" value="P:retrograde transport, endosome to Golgi"/>
    <property type="evidence" value="ECO:0007669"/>
    <property type="project" value="TreeGrafter"/>
</dbReference>
<evidence type="ECO:0000256" key="7">
    <source>
        <dbReference type="ARBA" id="ARBA00023054"/>
    </source>
</evidence>
<dbReference type="InterPro" id="IPR000727">
    <property type="entry name" value="T_SNARE_dom"/>
</dbReference>
<dbReference type="GO" id="GO:0005484">
    <property type="term" value="F:SNAP receptor activity"/>
    <property type="evidence" value="ECO:0007669"/>
    <property type="project" value="EnsemblFungi"/>
</dbReference>
<dbReference type="SUPFAM" id="SSF58038">
    <property type="entry name" value="SNARE fusion complex"/>
    <property type="match status" value="1"/>
</dbReference>
<evidence type="ECO:0000256" key="2">
    <source>
        <dbReference type="ARBA" id="ARBA00006108"/>
    </source>
</evidence>
<dbReference type="Proteomes" id="UP000094526">
    <property type="component" value="Unassembled WGS sequence"/>
</dbReference>
<proteinExistence type="inferred from homology"/>
<comment type="caution">
    <text evidence="12">The sequence shown here is derived from an EMBL/GenBank/DDBJ whole genome shotgun (WGS) entry which is preliminary data.</text>
</comment>
<keyword evidence="8 10" id="KW-0472">Membrane</keyword>
<dbReference type="GO" id="GO:0048280">
    <property type="term" value="P:vesicle fusion with Golgi apparatus"/>
    <property type="evidence" value="ECO:0007669"/>
    <property type="project" value="TreeGrafter"/>
</dbReference>
<dbReference type="InterPro" id="IPR010989">
    <property type="entry name" value="SNARE"/>
</dbReference>
<dbReference type="GO" id="GO:0012507">
    <property type="term" value="C:ER to Golgi transport vesicle membrane"/>
    <property type="evidence" value="ECO:0007669"/>
    <property type="project" value="TreeGrafter"/>
</dbReference>
<dbReference type="eggNOG" id="KOG1666">
    <property type="taxonomic scope" value="Eukaryota"/>
</dbReference>
<dbReference type="PANTHER" id="PTHR21230">
    <property type="entry name" value="VESICLE TRANSPORT V-SNARE PROTEIN VTI1-RELATED"/>
    <property type="match status" value="1"/>
</dbReference>
<dbReference type="GO" id="GO:0031902">
    <property type="term" value="C:late endosome membrane"/>
    <property type="evidence" value="ECO:0007669"/>
    <property type="project" value="TreeGrafter"/>
</dbReference>
<keyword evidence="4 10" id="KW-0812">Transmembrane</keyword>
<evidence type="ECO:0000313" key="12">
    <source>
        <dbReference type="EMBL" id="OCT44214.1"/>
    </source>
</evidence>
<feature type="domain" description="T-SNARE coiled-coil homology" evidence="11">
    <location>
        <begin position="131"/>
        <end position="198"/>
    </location>
</feature>
<dbReference type="Pfam" id="PF12352">
    <property type="entry name" value="V-SNARE_C"/>
    <property type="match status" value="1"/>
</dbReference>
<dbReference type="InterPro" id="IPR038407">
    <property type="entry name" value="v-SNARE_N_sf"/>
</dbReference>
<protein>
    <submittedName>
        <fullName evidence="12">Vesicle transport v-SNARE protein vti1</fullName>
    </submittedName>
</protein>
<dbReference type="GO" id="GO:0007036">
    <property type="term" value="P:vacuolar calcium ion homeostasis"/>
    <property type="evidence" value="ECO:0007669"/>
    <property type="project" value="EnsemblFungi"/>
</dbReference>
<reference evidence="13" key="1">
    <citation type="submission" date="2015-07" db="EMBL/GenBank/DDBJ databases">
        <authorList>
            <person name="Teixeira M.M."/>
            <person name="Souza R.C."/>
            <person name="Almeida L.G."/>
            <person name="Vicente V.A."/>
            <person name="de Hoog S."/>
            <person name="Bocca A.L."/>
            <person name="de Almeida S.R."/>
            <person name="Vasconcelos A.T."/>
            <person name="Felipe M.S."/>
        </authorList>
    </citation>
    <scope>NUCLEOTIDE SEQUENCE [LARGE SCALE GENOMIC DNA]</scope>
    <source>
        <strain evidence="13">KSF</strain>
    </source>
</reference>
<keyword evidence="5" id="KW-0653">Protein transport</keyword>
<dbReference type="Gene3D" id="1.20.5.110">
    <property type="match status" value="1"/>
</dbReference>
<evidence type="ECO:0000256" key="4">
    <source>
        <dbReference type="ARBA" id="ARBA00022692"/>
    </source>
</evidence>
<dbReference type="EMBL" id="LGRB01000021">
    <property type="protein sequence ID" value="OCT44214.1"/>
    <property type="molecule type" value="Genomic_DNA"/>
</dbReference>
<dbReference type="InterPro" id="IPR007705">
    <property type="entry name" value="Vesicle_trsprt_v-SNARE_N"/>
</dbReference>
<gene>
    <name evidence="12" type="primary">vti1</name>
    <name evidence="12" type="ORF">CLCR_00696</name>
</gene>
<dbReference type="SUPFAM" id="SSF47661">
    <property type="entry name" value="t-snare proteins"/>
    <property type="match status" value="1"/>
</dbReference>
<dbReference type="GO" id="GO:0000149">
    <property type="term" value="F:SNARE binding"/>
    <property type="evidence" value="ECO:0007669"/>
    <property type="project" value="TreeGrafter"/>
</dbReference>
<accession>A0A1C1C6P7</accession>
<dbReference type="Pfam" id="PF05008">
    <property type="entry name" value="V-SNARE"/>
    <property type="match status" value="1"/>
</dbReference>
<evidence type="ECO:0000256" key="1">
    <source>
        <dbReference type="ARBA" id="ARBA00004211"/>
    </source>
</evidence>
<dbReference type="GO" id="GO:0042144">
    <property type="term" value="P:vacuole fusion, non-autophagic"/>
    <property type="evidence" value="ECO:0007669"/>
    <property type="project" value="EnsemblFungi"/>
</dbReference>
<dbReference type="GO" id="GO:0006896">
    <property type="term" value="P:Golgi to vacuole transport"/>
    <property type="evidence" value="ECO:0007669"/>
    <property type="project" value="EnsemblFungi"/>
</dbReference>
<evidence type="ECO:0000256" key="3">
    <source>
        <dbReference type="ARBA" id="ARBA00022448"/>
    </source>
</evidence>
<dbReference type="SMART" id="SM00397">
    <property type="entry name" value="t_SNARE"/>
    <property type="match status" value="1"/>
</dbReference>